<sequence length="83" mass="9671">MTNITISFQFLKEYVMAMSKLHVKQVIASIHESSDSSSDATPPYLDLCFLEIRDGYNQEHHFKIDSIEVSREQRLDCPDEFDE</sequence>
<evidence type="ECO:0000313" key="1">
    <source>
        <dbReference type="EMBL" id="MPN61389.1"/>
    </source>
</evidence>
<dbReference type="EMBL" id="VSSQ01137943">
    <property type="protein sequence ID" value="MPN61389.1"/>
    <property type="molecule type" value="Genomic_DNA"/>
</dbReference>
<name>A0A645JFE5_9ZZZZ</name>
<protein>
    <submittedName>
        <fullName evidence="1">Uncharacterized protein</fullName>
    </submittedName>
</protein>
<reference evidence="1" key="1">
    <citation type="submission" date="2019-08" db="EMBL/GenBank/DDBJ databases">
        <authorList>
            <person name="Kucharzyk K."/>
            <person name="Murdoch R.W."/>
            <person name="Higgins S."/>
            <person name="Loffler F."/>
        </authorList>
    </citation>
    <scope>NUCLEOTIDE SEQUENCE</scope>
</reference>
<organism evidence="1">
    <name type="scientific">bioreactor metagenome</name>
    <dbReference type="NCBI Taxonomy" id="1076179"/>
    <lineage>
        <taxon>unclassified sequences</taxon>
        <taxon>metagenomes</taxon>
        <taxon>ecological metagenomes</taxon>
    </lineage>
</organism>
<proteinExistence type="predicted"/>
<dbReference type="AlphaFoldDB" id="A0A645JFE5"/>
<comment type="caution">
    <text evidence="1">The sequence shown here is derived from an EMBL/GenBank/DDBJ whole genome shotgun (WGS) entry which is preliminary data.</text>
</comment>
<accession>A0A645JFE5</accession>
<gene>
    <name evidence="1" type="ORF">SDC9_209126</name>
</gene>